<dbReference type="EMBL" id="AZTB01000004">
    <property type="protein sequence ID" value="KGG81251.1"/>
    <property type="molecule type" value="Genomic_DNA"/>
</dbReference>
<dbReference type="Proteomes" id="UP000029622">
    <property type="component" value="Unassembled WGS sequence"/>
</dbReference>
<name>A0A096DPS5_9FIRM</name>
<sequence length="70" mass="8078">MIFGLIIIYILILIFDIPVILKTNNRRKTIIIYSVLLGVSFIISILLMLEKMPTTPSIVIEQIVKTVFMR</sequence>
<evidence type="ECO:0000313" key="3">
    <source>
        <dbReference type="Proteomes" id="UP000029622"/>
    </source>
</evidence>
<proteinExistence type="predicted"/>
<comment type="caution">
    <text evidence="2">The sequence shown here is derived from an EMBL/GenBank/DDBJ whole genome shotgun (WGS) entry which is preliminary data.</text>
</comment>
<dbReference type="AlphaFoldDB" id="A0A096DPS5"/>
<feature type="transmembrane region" description="Helical" evidence="1">
    <location>
        <begin position="6"/>
        <end position="23"/>
    </location>
</feature>
<keyword evidence="1" id="KW-1133">Transmembrane helix</keyword>
<evidence type="ECO:0000256" key="1">
    <source>
        <dbReference type="SAM" id="Phobius"/>
    </source>
</evidence>
<evidence type="ECO:0000313" key="2">
    <source>
        <dbReference type="EMBL" id="KGG81251.1"/>
    </source>
</evidence>
<keyword evidence="1" id="KW-0812">Transmembrane</keyword>
<accession>A0A096DPS5</accession>
<dbReference type="RefSeq" id="WP_035161784.1">
    <property type="nucleotide sequence ID" value="NZ_AZTB01000004.1"/>
</dbReference>
<keyword evidence="1" id="KW-0472">Membrane</keyword>
<protein>
    <submittedName>
        <fullName evidence="2">Uncharacterized protein</fullName>
    </submittedName>
</protein>
<dbReference type="STRING" id="1156417.Y919_01740"/>
<reference evidence="2 3" key="1">
    <citation type="submission" date="2013-12" db="EMBL/GenBank/DDBJ databases">
        <title>Draft genome sequence of Caloranaerobacter sp. H53214.</title>
        <authorList>
            <person name="Jiang L.J."/>
            <person name="Shao Z.Z."/>
            <person name="Long M.N."/>
        </authorList>
    </citation>
    <scope>NUCLEOTIDE SEQUENCE [LARGE SCALE GENOMIC DNA]</scope>
    <source>
        <strain evidence="2 3">H53214</strain>
    </source>
</reference>
<organism evidence="2 3">
    <name type="scientific">Caloranaerobacter azorensis H53214</name>
    <dbReference type="NCBI Taxonomy" id="1156417"/>
    <lineage>
        <taxon>Bacteria</taxon>
        <taxon>Bacillati</taxon>
        <taxon>Bacillota</taxon>
        <taxon>Tissierellia</taxon>
        <taxon>Tissierellales</taxon>
        <taxon>Thermohalobacteraceae</taxon>
        <taxon>Caloranaerobacter</taxon>
    </lineage>
</organism>
<gene>
    <name evidence="2" type="ORF">Y919_01740</name>
</gene>
<feature type="transmembrane region" description="Helical" evidence="1">
    <location>
        <begin position="30"/>
        <end position="49"/>
    </location>
</feature>